<reference evidence="2 3" key="1">
    <citation type="journal article" date="2005" name="J. Virol.">
        <title>Constituents of SH1, a novel lipid-containing virus infecting the halophilic euryarchaeon Haloarcula hispanica.</title>
        <authorList>
            <person name="Bamford D.H."/>
            <person name="Ravantti J.J."/>
            <person name="Ronnholm G."/>
            <person name="Laurinavicius S."/>
            <person name="Kukkaro P."/>
            <person name="Dyall-Smith M."/>
            <person name="Somerharju P."/>
            <person name="Kalkkinen N."/>
            <person name="Bamford J.K."/>
        </authorList>
    </citation>
    <scope>NUCLEOTIDE SEQUENCE</scope>
</reference>
<name>Q4KPH5_9VIRU</name>
<evidence type="ECO:0000313" key="3">
    <source>
        <dbReference type="Proteomes" id="UP000001469"/>
    </source>
</evidence>
<keyword evidence="3" id="KW-1185">Reference proteome</keyword>
<evidence type="ECO:0000313" key="2">
    <source>
        <dbReference type="EMBL" id="AAY24938.1"/>
    </source>
</evidence>
<dbReference type="Proteomes" id="UP000001469">
    <property type="component" value="Segment"/>
</dbReference>
<proteinExistence type="predicted"/>
<dbReference type="KEGG" id="vg:5176954"/>
<dbReference type="GeneID" id="5176954"/>
<accession>Q4KPH5</accession>
<dbReference type="RefSeq" id="YP_271869.1">
    <property type="nucleotide sequence ID" value="NC_007217.1"/>
</dbReference>
<organism evidence="2 3">
    <name type="scientific">Haloarcula hispanica SH1 virus</name>
    <dbReference type="NCBI Taxonomy" id="326574"/>
    <lineage>
        <taxon>Viruses</taxon>
        <taxon>Singelaviria</taxon>
        <taxon>Helvetiavirae</taxon>
        <taxon>Dividoviricota</taxon>
        <taxon>Laserviricetes</taxon>
        <taxon>Halopanivirales</taxon>
        <taxon>Sphaerolipoviridae</taxon>
        <taxon>Alphasphaerolipovirus</taxon>
        <taxon>Alphasphaerolipovirus serpentinense</taxon>
    </lineage>
</organism>
<dbReference type="EMBL" id="AY950802">
    <property type="protein sequence ID" value="AAY24938.1"/>
    <property type="molecule type" value="Genomic_DNA"/>
</dbReference>
<feature type="region of interest" description="Disordered" evidence="1">
    <location>
        <begin position="1"/>
        <end position="31"/>
    </location>
</feature>
<sequence>MVGASYMDRSPGGPIPLRDRTVNGVGGSLSRTPTPRVPIRYAAINLMQLPRCL</sequence>
<evidence type="ECO:0000256" key="1">
    <source>
        <dbReference type="SAM" id="MobiDB-lite"/>
    </source>
</evidence>
<protein>
    <submittedName>
        <fullName evidence="2">ORF 12</fullName>
    </submittedName>
</protein>